<keyword evidence="1" id="KW-0812">Transmembrane</keyword>
<organism evidence="2 3">
    <name type="scientific">Citrullus colocynthis</name>
    <name type="common">colocynth</name>
    <dbReference type="NCBI Taxonomy" id="252529"/>
    <lineage>
        <taxon>Eukaryota</taxon>
        <taxon>Viridiplantae</taxon>
        <taxon>Streptophyta</taxon>
        <taxon>Embryophyta</taxon>
        <taxon>Tracheophyta</taxon>
        <taxon>Spermatophyta</taxon>
        <taxon>Magnoliopsida</taxon>
        <taxon>eudicotyledons</taxon>
        <taxon>Gunneridae</taxon>
        <taxon>Pentapetalae</taxon>
        <taxon>rosids</taxon>
        <taxon>fabids</taxon>
        <taxon>Cucurbitales</taxon>
        <taxon>Cucurbitaceae</taxon>
        <taxon>Benincaseae</taxon>
        <taxon>Citrullus</taxon>
    </lineage>
</organism>
<name>A0ABP0Y839_9ROSI</name>
<sequence length="119" mass="13328">MGLDHQSDTCHHQWNLETEEAFSREFLPPEVVEESPILNAEFPVASSATANFRRSGLLLRLCSFFLLLFCQALLGSQFLVQGGSGSLNSLQFDFGSVTVQRMRYTSWSVLCFSEGKNKS</sequence>
<evidence type="ECO:0000256" key="1">
    <source>
        <dbReference type="SAM" id="Phobius"/>
    </source>
</evidence>
<accession>A0ABP0Y839</accession>
<dbReference type="EMBL" id="OZ021736">
    <property type="protein sequence ID" value="CAK9315128.1"/>
    <property type="molecule type" value="Genomic_DNA"/>
</dbReference>
<keyword evidence="1" id="KW-1133">Transmembrane helix</keyword>
<evidence type="ECO:0000313" key="2">
    <source>
        <dbReference type="EMBL" id="CAK9315128.1"/>
    </source>
</evidence>
<proteinExistence type="predicted"/>
<reference evidence="2 3" key="1">
    <citation type="submission" date="2024-03" db="EMBL/GenBank/DDBJ databases">
        <authorList>
            <person name="Gkanogiannis A."/>
            <person name="Becerra Lopez-Lavalle L."/>
        </authorList>
    </citation>
    <scope>NUCLEOTIDE SEQUENCE [LARGE SCALE GENOMIC DNA]</scope>
</reference>
<keyword evidence="3" id="KW-1185">Reference proteome</keyword>
<feature type="transmembrane region" description="Helical" evidence="1">
    <location>
        <begin position="57"/>
        <end position="80"/>
    </location>
</feature>
<protein>
    <submittedName>
        <fullName evidence="2">Uncharacterized protein</fullName>
    </submittedName>
</protein>
<evidence type="ECO:0000313" key="3">
    <source>
        <dbReference type="Proteomes" id="UP001642487"/>
    </source>
</evidence>
<dbReference type="Proteomes" id="UP001642487">
    <property type="component" value="Chromosome 2"/>
</dbReference>
<gene>
    <name evidence="2" type="ORF">CITCOLO1_LOCUS6909</name>
</gene>
<keyword evidence="1" id="KW-0472">Membrane</keyword>